<dbReference type="Pfam" id="PF00534">
    <property type="entry name" value="Glycos_transf_1"/>
    <property type="match status" value="1"/>
</dbReference>
<comment type="caution">
    <text evidence="4">The sequence shown here is derived from an EMBL/GenBank/DDBJ whole genome shotgun (WGS) entry which is preliminary data.</text>
</comment>
<reference evidence="4 5" key="1">
    <citation type="submission" date="2019-09" db="EMBL/GenBank/DDBJ databases">
        <title>Genome Sequence of Larkinella sp MA1.</title>
        <authorList>
            <person name="Srinivasan S."/>
        </authorList>
    </citation>
    <scope>NUCLEOTIDE SEQUENCE [LARGE SCALE GENOMIC DNA]</scope>
    <source>
        <strain evidence="4 5">MA1</strain>
    </source>
</reference>
<evidence type="ECO:0000259" key="2">
    <source>
        <dbReference type="Pfam" id="PF00534"/>
    </source>
</evidence>
<dbReference type="InterPro" id="IPR001296">
    <property type="entry name" value="Glyco_trans_1"/>
</dbReference>
<evidence type="ECO:0000256" key="1">
    <source>
        <dbReference type="ARBA" id="ARBA00022679"/>
    </source>
</evidence>
<dbReference type="SUPFAM" id="SSF53756">
    <property type="entry name" value="UDP-Glycosyltransferase/glycogen phosphorylase"/>
    <property type="match status" value="1"/>
</dbReference>
<dbReference type="GO" id="GO:0009103">
    <property type="term" value="P:lipopolysaccharide biosynthetic process"/>
    <property type="evidence" value="ECO:0007669"/>
    <property type="project" value="TreeGrafter"/>
</dbReference>
<dbReference type="RefSeq" id="WP_150878612.1">
    <property type="nucleotide sequence ID" value="NZ_VTWS01000004.1"/>
</dbReference>
<dbReference type="PANTHER" id="PTHR46401:SF2">
    <property type="entry name" value="GLYCOSYLTRANSFERASE WBBK-RELATED"/>
    <property type="match status" value="1"/>
</dbReference>
<dbReference type="GO" id="GO:0016757">
    <property type="term" value="F:glycosyltransferase activity"/>
    <property type="evidence" value="ECO:0007669"/>
    <property type="project" value="InterPro"/>
</dbReference>
<dbReference type="Gene3D" id="3.40.50.2000">
    <property type="entry name" value="Glycogen Phosphorylase B"/>
    <property type="match status" value="2"/>
</dbReference>
<sequence>MKIFFDHQTFSQQNYGGISRYFCELIAGINQSPTPHQAHLSLLFSNNAYLKEKGLHALPFFPGQPFARTQPYFYRLNKAFNRLEMQTRSYDVFHATYYEPSFLSHIRKRPVVVTFLDMIHEKYHTVYPELAADSRVMAWKKEIVHQATAVIAISENTKRDLIEYYDLSPDRIRVIYLGSSVFVDDTQAELPSEATAPYLLFVGNRGMYKNFLPFIRAVAPLLLAYQVRVICAGGGAFSPEETAILKQLNLTNLVDQQPIDDDTLRHLYRQALAFVFPSLYEGFGIPVLEAFACNCPCILSNRSSLPEVAGAAALYFDPDQPDSLRAAVEQLITSPARRQQLAELGQAQLRHFSWEKTVRETLDLYESLLH</sequence>
<dbReference type="Pfam" id="PF13439">
    <property type="entry name" value="Glyco_transf_4"/>
    <property type="match status" value="1"/>
</dbReference>
<proteinExistence type="predicted"/>
<dbReference type="PANTHER" id="PTHR46401">
    <property type="entry name" value="GLYCOSYLTRANSFERASE WBBK-RELATED"/>
    <property type="match status" value="1"/>
</dbReference>
<evidence type="ECO:0000259" key="3">
    <source>
        <dbReference type="Pfam" id="PF13439"/>
    </source>
</evidence>
<gene>
    <name evidence="4" type="ORF">F0P93_18770</name>
</gene>
<name>A0A5N1JEA3_9BACT</name>
<organism evidence="4 5">
    <name type="scientific">Larkinella humicola</name>
    <dbReference type="NCBI Taxonomy" id="2607654"/>
    <lineage>
        <taxon>Bacteria</taxon>
        <taxon>Pseudomonadati</taxon>
        <taxon>Bacteroidota</taxon>
        <taxon>Cytophagia</taxon>
        <taxon>Cytophagales</taxon>
        <taxon>Spirosomataceae</taxon>
        <taxon>Larkinella</taxon>
    </lineage>
</organism>
<accession>A0A5N1JEA3</accession>
<dbReference type="EMBL" id="VTWS01000004">
    <property type="protein sequence ID" value="KAA9353207.1"/>
    <property type="molecule type" value="Genomic_DNA"/>
</dbReference>
<feature type="domain" description="Glycosyl transferase family 1" evidence="2">
    <location>
        <begin position="187"/>
        <end position="345"/>
    </location>
</feature>
<keyword evidence="5" id="KW-1185">Reference proteome</keyword>
<dbReference type="Proteomes" id="UP000326344">
    <property type="component" value="Unassembled WGS sequence"/>
</dbReference>
<protein>
    <submittedName>
        <fullName evidence="4">Glycosyltransferase family 4 protein</fullName>
    </submittedName>
</protein>
<evidence type="ECO:0000313" key="4">
    <source>
        <dbReference type="EMBL" id="KAA9353207.1"/>
    </source>
</evidence>
<keyword evidence="1 4" id="KW-0808">Transferase</keyword>
<feature type="domain" description="Glycosyltransferase subfamily 4-like N-terminal" evidence="3">
    <location>
        <begin position="15"/>
        <end position="178"/>
    </location>
</feature>
<dbReference type="AlphaFoldDB" id="A0A5N1JEA3"/>
<dbReference type="CDD" id="cd03809">
    <property type="entry name" value="GT4_MtfB-like"/>
    <property type="match status" value="1"/>
</dbReference>
<evidence type="ECO:0000313" key="5">
    <source>
        <dbReference type="Proteomes" id="UP000326344"/>
    </source>
</evidence>
<dbReference type="InterPro" id="IPR028098">
    <property type="entry name" value="Glyco_trans_4-like_N"/>
</dbReference>